<name>A0A0J6WYI1_9FIRM</name>
<sequence>MGVTGYWFGKEYDGARVIYTDDKNQVSLGYGDFSQTTGIMDSAYNHKEVAVFRRAPTLNELLGYNATTGDIYPMAFDTNVQANYREKFDHAGQIQDPKTGE</sequence>
<dbReference type="AlphaFoldDB" id="A0A0J6WYI1"/>
<keyword evidence="2" id="KW-1185">Reference proteome</keyword>
<dbReference type="Proteomes" id="UP000036503">
    <property type="component" value="Unassembled WGS sequence"/>
</dbReference>
<reference evidence="1 2" key="1">
    <citation type="submission" date="2015-06" db="EMBL/GenBank/DDBJ databases">
        <title>Draft genome sequence of beer spoilage bacterium Megasphaera cerevisiae type strain 20462.</title>
        <authorList>
            <person name="Kutumbaka K."/>
            <person name="Pasmowitz J."/>
            <person name="Mategko J."/>
            <person name="Reyes D."/>
            <person name="Friedrich A."/>
            <person name="Han S."/>
            <person name="Martens-Habbena W."/>
            <person name="Neal-McKinney J."/>
            <person name="Janagama H.K."/>
            <person name="Nadala C."/>
            <person name="Samadpour M."/>
        </authorList>
    </citation>
    <scope>NUCLEOTIDE SEQUENCE [LARGE SCALE GENOMIC DNA]</scope>
    <source>
        <strain evidence="1 2">DSM 20462</strain>
    </source>
</reference>
<dbReference type="EMBL" id="LEKT01000007">
    <property type="protein sequence ID" value="KMO87318.1"/>
    <property type="molecule type" value="Genomic_DNA"/>
</dbReference>
<protein>
    <submittedName>
        <fullName evidence="1">Uncharacterized protein</fullName>
    </submittedName>
</protein>
<comment type="caution">
    <text evidence="1">The sequence shown here is derived from an EMBL/GenBank/DDBJ whole genome shotgun (WGS) entry which is preliminary data.</text>
</comment>
<dbReference type="RefSeq" id="WP_048513476.1">
    <property type="nucleotide sequence ID" value="NZ_FUXD01000005.1"/>
</dbReference>
<gene>
    <name evidence="1" type="ORF">AB840_03715</name>
</gene>
<organism evidence="1 2">
    <name type="scientific">Megasphaera cerevisiae DSM 20462</name>
    <dbReference type="NCBI Taxonomy" id="1122219"/>
    <lineage>
        <taxon>Bacteria</taxon>
        <taxon>Bacillati</taxon>
        <taxon>Bacillota</taxon>
        <taxon>Negativicutes</taxon>
        <taxon>Veillonellales</taxon>
        <taxon>Veillonellaceae</taxon>
        <taxon>Megasphaera</taxon>
    </lineage>
</organism>
<accession>A0A0J6WYI1</accession>
<dbReference type="PATRIC" id="fig|1122219.3.peg.2845"/>
<evidence type="ECO:0000313" key="1">
    <source>
        <dbReference type="EMBL" id="KMO87318.1"/>
    </source>
</evidence>
<proteinExistence type="predicted"/>
<dbReference type="OrthoDB" id="1636295at2"/>
<evidence type="ECO:0000313" key="2">
    <source>
        <dbReference type="Proteomes" id="UP000036503"/>
    </source>
</evidence>
<dbReference type="InParanoid" id="A0A0J6WYI1"/>